<evidence type="ECO:0000259" key="4">
    <source>
        <dbReference type="PROSITE" id="PS50995"/>
    </source>
</evidence>
<dbReference type="Proteomes" id="UP000198915">
    <property type="component" value="Unassembled WGS sequence"/>
</dbReference>
<dbReference type="Pfam" id="PF12802">
    <property type="entry name" value="MarR_2"/>
    <property type="match status" value="1"/>
</dbReference>
<organism evidence="5 6">
    <name type="scientific">Brevibacillus centrosporus</name>
    <dbReference type="NCBI Taxonomy" id="54910"/>
    <lineage>
        <taxon>Bacteria</taxon>
        <taxon>Bacillati</taxon>
        <taxon>Bacillota</taxon>
        <taxon>Bacilli</taxon>
        <taxon>Bacillales</taxon>
        <taxon>Paenibacillaceae</taxon>
        <taxon>Brevibacillus</taxon>
    </lineage>
</organism>
<keyword evidence="3" id="KW-0804">Transcription</keyword>
<dbReference type="InterPro" id="IPR036388">
    <property type="entry name" value="WH-like_DNA-bd_sf"/>
</dbReference>
<evidence type="ECO:0000256" key="2">
    <source>
        <dbReference type="ARBA" id="ARBA00023125"/>
    </source>
</evidence>
<keyword evidence="6" id="KW-1185">Reference proteome</keyword>
<dbReference type="STRING" id="1884381.SAMN05518846_109209"/>
<keyword evidence="2 5" id="KW-0238">DNA-binding</keyword>
<dbReference type="InterPro" id="IPR000835">
    <property type="entry name" value="HTH_MarR-typ"/>
</dbReference>
<dbReference type="PANTHER" id="PTHR42756:SF1">
    <property type="entry name" value="TRANSCRIPTIONAL REPRESSOR OF EMRAB OPERON"/>
    <property type="match status" value="1"/>
</dbReference>
<evidence type="ECO:0000256" key="3">
    <source>
        <dbReference type="ARBA" id="ARBA00023163"/>
    </source>
</evidence>
<evidence type="ECO:0000313" key="6">
    <source>
        <dbReference type="Proteomes" id="UP000198915"/>
    </source>
</evidence>
<sequence length="152" mass="17465">MSLDEGIIADIRQFNRFYTNILGVLNKHVLDTGYTLTEARVVLEIGFMEPCIANQLVEKLDMDRSYMSRIISKLQKDGLLEKESSPLDNRTSLIRLTPKGAELFQQLNERSDEQIERLLDGLSPTEITEVRSSMLFIQSKMNRLERAQNDSI</sequence>
<evidence type="ECO:0000313" key="5">
    <source>
        <dbReference type="EMBL" id="SFK18212.1"/>
    </source>
</evidence>
<evidence type="ECO:0000256" key="1">
    <source>
        <dbReference type="ARBA" id="ARBA00023015"/>
    </source>
</evidence>
<proteinExistence type="predicted"/>
<protein>
    <submittedName>
        <fullName evidence="5">DNA-binding transcriptional regulator, MarR family</fullName>
    </submittedName>
</protein>
<keyword evidence="1" id="KW-0805">Transcription regulation</keyword>
<dbReference type="SUPFAM" id="SSF46785">
    <property type="entry name" value="Winged helix' DNA-binding domain"/>
    <property type="match status" value="1"/>
</dbReference>
<feature type="domain" description="HTH marR-type" evidence="4">
    <location>
        <begin position="4"/>
        <end position="139"/>
    </location>
</feature>
<dbReference type="GO" id="GO:0003700">
    <property type="term" value="F:DNA-binding transcription factor activity"/>
    <property type="evidence" value="ECO:0007669"/>
    <property type="project" value="InterPro"/>
</dbReference>
<gene>
    <name evidence="5" type="ORF">SAMN05518846_109209</name>
</gene>
<dbReference type="PANTHER" id="PTHR42756">
    <property type="entry name" value="TRANSCRIPTIONAL REGULATOR, MARR"/>
    <property type="match status" value="1"/>
</dbReference>
<name>A0A1I3XFG2_9BACL</name>
<dbReference type="GO" id="GO:0003677">
    <property type="term" value="F:DNA binding"/>
    <property type="evidence" value="ECO:0007669"/>
    <property type="project" value="UniProtKB-KW"/>
</dbReference>
<reference evidence="6" key="1">
    <citation type="submission" date="2016-10" db="EMBL/GenBank/DDBJ databases">
        <authorList>
            <person name="Varghese N."/>
            <person name="Submissions S."/>
        </authorList>
    </citation>
    <scope>NUCLEOTIDE SEQUENCE [LARGE SCALE GENOMIC DNA]</scope>
    <source>
        <strain evidence="6">OK042</strain>
    </source>
</reference>
<accession>A0A1I3XFG2</accession>
<dbReference type="SMART" id="SM00347">
    <property type="entry name" value="HTH_MARR"/>
    <property type="match status" value="1"/>
</dbReference>
<dbReference type="RefSeq" id="WP_092270312.1">
    <property type="nucleotide sequence ID" value="NZ_BJOE01000012.1"/>
</dbReference>
<dbReference type="Gene3D" id="1.10.10.10">
    <property type="entry name" value="Winged helix-like DNA-binding domain superfamily/Winged helix DNA-binding domain"/>
    <property type="match status" value="1"/>
</dbReference>
<dbReference type="PRINTS" id="PR00598">
    <property type="entry name" value="HTHMARR"/>
</dbReference>
<dbReference type="InterPro" id="IPR036390">
    <property type="entry name" value="WH_DNA-bd_sf"/>
</dbReference>
<dbReference type="PROSITE" id="PS50995">
    <property type="entry name" value="HTH_MARR_2"/>
    <property type="match status" value="1"/>
</dbReference>
<dbReference type="AlphaFoldDB" id="A0A1I3XFG2"/>
<dbReference type="EMBL" id="FORT01000009">
    <property type="protein sequence ID" value="SFK18212.1"/>
    <property type="molecule type" value="Genomic_DNA"/>
</dbReference>